<dbReference type="AntiFam" id="ANF00045">
    <property type="entry name" value="Antisense to RNaseP"/>
</dbReference>
<accession>A0A918I6B3</accession>
<comment type="caution">
    <text evidence="1">The sequence shown here is derived from an EMBL/GenBank/DDBJ whole genome shotgun (WGS) entry which is preliminary data.</text>
</comment>
<protein>
    <submittedName>
        <fullName evidence="1">Uncharacterized protein</fullName>
    </submittedName>
</protein>
<dbReference type="EMBL" id="BMTD01000001">
    <property type="protein sequence ID" value="GGU77749.1"/>
    <property type="molecule type" value="Genomic_DNA"/>
</dbReference>
<sequence length="70" mass="7310">MSPFDLAPGGVYLAAQVTLGTGGLLHHRFTLTEDEVPGGLLSVALSRGSPRVAVSHHPALWSPDVPREAP</sequence>
<dbReference type="AntiFam" id="ANF00041">
    <property type="entry name" value="Antisense to RNaseP"/>
</dbReference>
<reference evidence="1" key="1">
    <citation type="journal article" date="2014" name="Int. J. Syst. Evol. Microbiol.">
        <title>Complete genome sequence of Corynebacterium casei LMG S-19264T (=DSM 44701T), isolated from a smear-ripened cheese.</title>
        <authorList>
            <consortium name="US DOE Joint Genome Institute (JGI-PGF)"/>
            <person name="Walter F."/>
            <person name="Albersmeier A."/>
            <person name="Kalinowski J."/>
            <person name="Ruckert C."/>
        </authorList>
    </citation>
    <scope>NUCLEOTIDE SEQUENCE</scope>
    <source>
        <strain evidence="1">JCM 4369</strain>
    </source>
</reference>
<proteinExistence type="predicted"/>
<dbReference type="AlphaFoldDB" id="A0A918I6B3"/>
<gene>
    <name evidence="1" type="ORF">GCM10010260_07680</name>
</gene>
<evidence type="ECO:0000313" key="2">
    <source>
        <dbReference type="Proteomes" id="UP000618795"/>
    </source>
</evidence>
<evidence type="ECO:0000313" key="1">
    <source>
        <dbReference type="EMBL" id="GGU77749.1"/>
    </source>
</evidence>
<reference evidence="1" key="2">
    <citation type="submission" date="2020-09" db="EMBL/GenBank/DDBJ databases">
        <authorList>
            <person name="Sun Q."/>
            <person name="Ohkuma M."/>
        </authorList>
    </citation>
    <scope>NUCLEOTIDE SEQUENCE</scope>
    <source>
        <strain evidence="1">JCM 4369</strain>
    </source>
</reference>
<organism evidence="1 2">
    <name type="scientific">Streptomyces filipinensis</name>
    <dbReference type="NCBI Taxonomy" id="66887"/>
    <lineage>
        <taxon>Bacteria</taxon>
        <taxon>Bacillati</taxon>
        <taxon>Actinomycetota</taxon>
        <taxon>Actinomycetes</taxon>
        <taxon>Kitasatosporales</taxon>
        <taxon>Streptomycetaceae</taxon>
        <taxon>Streptomyces</taxon>
    </lineage>
</organism>
<keyword evidence="2" id="KW-1185">Reference proteome</keyword>
<name>A0A918I6B3_9ACTN</name>
<dbReference type="Proteomes" id="UP000618795">
    <property type="component" value="Unassembled WGS sequence"/>
</dbReference>